<keyword evidence="3" id="KW-1185">Reference proteome</keyword>
<dbReference type="Proteomes" id="UP000192596">
    <property type="component" value="Unassembled WGS sequence"/>
</dbReference>
<accession>A0A1V8T613</accession>
<evidence type="ECO:0000313" key="2">
    <source>
        <dbReference type="EMBL" id="OQO06678.1"/>
    </source>
</evidence>
<evidence type="ECO:0000256" key="1">
    <source>
        <dbReference type="SAM" id="MobiDB-lite"/>
    </source>
</evidence>
<proteinExistence type="predicted"/>
<reference evidence="3" key="1">
    <citation type="submission" date="2017-03" db="EMBL/GenBank/DDBJ databases">
        <title>Genomes of endolithic fungi from Antarctica.</title>
        <authorList>
            <person name="Coleine C."/>
            <person name="Masonjones S."/>
            <person name="Stajich J.E."/>
        </authorList>
    </citation>
    <scope>NUCLEOTIDE SEQUENCE [LARGE SCALE GENOMIC DNA]</scope>
    <source>
        <strain evidence="3">CCFEE 5527</strain>
    </source>
</reference>
<sequence>MPSVRRTIFGCISPKRHSRAVSDVTTGSSGAETPPPMYRSPPTSPAGAAPQADSSQLSIVEQEQVAVTHVALATALQKVSGPSSPTVGLDSKAARHGYALLDLAAREQRCPDTDEELRRRLYIDGVGYLLRSLPESLTFEEEVALRAALPNCLAGNSIRSEQSGLQDRSHPRQTTTRKPLLHRAAATSALYTILALSVVIPCVQSVCSQAYTIDRRHKISDRLIASATAVAQSTTTQMLALAAVVWDLNDGRLRRAVGDLGVWLARDLSGGAHEGVMEAIGRLKLEGENGRSS</sequence>
<dbReference type="STRING" id="1507870.A0A1V8T613"/>
<organism evidence="2 3">
    <name type="scientific">Cryoendolithus antarcticus</name>
    <dbReference type="NCBI Taxonomy" id="1507870"/>
    <lineage>
        <taxon>Eukaryota</taxon>
        <taxon>Fungi</taxon>
        <taxon>Dikarya</taxon>
        <taxon>Ascomycota</taxon>
        <taxon>Pezizomycotina</taxon>
        <taxon>Dothideomycetes</taxon>
        <taxon>Dothideomycetidae</taxon>
        <taxon>Cladosporiales</taxon>
        <taxon>Cladosporiaceae</taxon>
        <taxon>Cryoendolithus</taxon>
    </lineage>
</organism>
<feature type="compositionally biased region" description="Pro residues" evidence="1">
    <location>
        <begin position="33"/>
        <end position="44"/>
    </location>
</feature>
<gene>
    <name evidence="2" type="ORF">B0A48_08465</name>
</gene>
<dbReference type="InParanoid" id="A0A1V8T613"/>
<comment type="caution">
    <text evidence="2">The sequence shown here is derived from an EMBL/GenBank/DDBJ whole genome shotgun (WGS) entry which is preliminary data.</text>
</comment>
<feature type="region of interest" description="Disordered" evidence="1">
    <location>
        <begin position="19"/>
        <end position="55"/>
    </location>
</feature>
<dbReference type="OrthoDB" id="190201at2759"/>
<name>A0A1V8T613_9PEZI</name>
<evidence type="ECO:0000313" key="3">
    <source>
        <dbReference type="Proteomes" id="UP000192596"/>
    </source>
</evidence>
<protein>
    <submittedName>
        <fullName evidence="2">Uncharacterized protein</fullName>
    </submittedName>
</protein>
<dbReference type="AlphaFoldDB" id="A0A1V8T613"/>
<dbReference type="EMBL" id="NAJO01000016">
    <property type="protein sequence ID" value="OQO06678.1"/>
    <property type="molecule type" value="Genomic_DNA"/>
</dbReference>